<evidence type="ECO:0000313" key="3">
    <source>
        <dbReference type="Proteomes" id="UP001501004"/>
    </source>
</evidence>
<dbReference type="SUPFAM" id="SSF53067">
    <property type="entry name" value="Actin-like ATPase domain"/>
    <property type="match status" value="2"/>
</dbReference>
<dbReference type="PANTHER" id="PTHR11735:SF11">
    <property type="entry name" value="TRNA THREONYLCARBAMOYLADENOSINE BIOSYNTHESIS PROTEIN TSAB"/>
    <property type="match status" value="1"/>
</dbReference>
<proteinExistence type="predicted"/>
<keyword evidence="3" id="KW-1185">Reference proteome</keyword>
<dbReference type="Gene3D" id="3.30.420.40">
    <property type="match status" value="2"/>
</dbReference>
<dbReference type="InterPro" id="IPR000905">
    <property type="entry name" value="Gcp-like_dom"/>
</dbReference>
<dbReference type="InterPro" id="IPR022496">
    <property type="entry name" value="T6A_TsaB"/>
</dbReference>
<dbReference type="InterPro" id="IPR043129">
    <property type="entry name" value="ATPase_NBD"/>
</dbReference>
<dbReference type="EMBL" id="BAABAE010000002">
    <property type="protein sequence ID" value="GAA3732706.1"/>
    <property type="molecule type" value="Genomic_DNA"/>
</dbReference>
<organism evidence="2 3">
    <name type="scientific">Leifsonella bigeumensis</name>
    <dbReference type="NCBI Taxonomy" id="433643"/>
    <lineage>
        <taxon>Bacteria</taxon>
        <taxon>Bacillati</taxon>
        <taxon>Actinomycetota</taxon>
        <taxon>Actinomycetes</taxon>
        <taxon>Micrococcales</taxon>
        <taxon>Microbacteriaceae</taxon>
        <taxon>Leifsonella</taxon>
    </lineage>
</organism>
<dbReference type="Pfam" id="PF00814">
    <property type="entry name" value="TsaD"/>
    <property type="match status" value="1"/>
</dbReference>
<protein>
    <submittedName>
        <fullName evidence="2">tRNA (Adenosine(37)-N6)-threonylcarbamoyltransferase complex dimerization subunit type 1 TsaB</fullName>
    </submittedName>
</protein>
<dbReference type="PANTHER" id="PTHR11735">
    <property type="entry name" value="TRNA N6-ADENOSINE THREONYLCARBAMOYLTRANSFERASE"/>
    <property type="match status" value="1"/>
</dbReference>
<evidence type="ECO:0000259" key="1">
    <source>
        <dbReference type="Pfam" id="PF00814"/>
    </source>
</evidence>
<feature type="domain" description="Gcp-like" evidence="1">
    <location>
        <begin position="15"/>
        <end position="127"/>
    </location>
</feature>
<dbReference type="NCBIfam" id="TIGR03725">
    <property type="entry name" value="T6A_YeaZ"/>
    <property type="match status" value="1"/>
</dbReference>
<reference evidence="3" key="1">
    <citation type="journal article" date="2019" name="Int. J. Syst. Evol. Microbiol.">
        <title>The Global Catalogue of Microorganisms (GCM) 10K type strain sequencing project: providing services to taxonomists for standard genome sequencing and annotation.</title>
        <authorList>
            <consortium name="The Broad Institute Genomics Platform"/>
            <consortium name="The Broad Institute Genome Sequencing Center for Infectious Disease"/>
            <person name="Wu L."/>
            <person name="Ma J."/>
        </authorList>
    </citation>
    <scope>NUCLEOTIDE SEQUENCE [LARGE SCALE GENOMIC DNA]</scope>
    <source>
        <strain evidence="3">JCM 16949</strain>
    </source>
</reference>
<accession>A0ABP7F760</accession>
<gene>
    <name evidence="2" type="primary">tsaB</name>
    <name evidence="2" type="ORF">GCM10022239_06350</name>
</gene>
<evidence type="ECO:0000313" key="2">
    <source>
        <dbReference type="EMBL" id="GAA3732706.1"/>
    </source>
</evidence>
<comment type="caution">
    <text evidence="2">The sequence shown here is derived from an EMBL/GenBank/DDBJ whole genome shotgun (WGS) entry which is preliminary data.</text>
</comment>
<dbReference type="Proteomes" id="UP001501004">
    <property type="component" value="Unassembled WGS sequence"/>
</dbReference>
<sequence length="211" mass="22019">MLLAIDTSAGTSVAVVDREGGVLSERSVEDTRRHAEVIGTLIRECLDAAGIAIARLSGVAVGMGPGPFTGLRVGIAAANAFAFGAGKPVVRVVSHDAVAFARYAAGETGPLLVTTDARRHERYWSAYSGADEFSLPIRVEGPGLDRPDHLPQGVTGHPGHRRVDADWVSAASVGLLAETLYAHGRDFAGAEPLYLRSPDVTLSAGPKRVTA</sequence>
<dbReference type="RefSeq" id="WP_344753637.1">
    <property type="nucleotide sequence ID" value="NZ_BAABAE010000002.1"/>
</dbReference>
<name>A0ABP7F760_9MICO</name>